<dbReference type="SUPFAM" id="SSF56601">
    <property type="entry name" value="beta-lactamase/transpeptidase-like"/>
    <property type="match status" value="1"/>
</dbReference>
<dbReference type="PANTHER" id="PTHR43283:SF7">
    <property type="entry name" value="BETA-LACTAMASE-RELATED DOMAIN-CONTAINING PROTEIN"/>
    <property type="match status" value="1"/>
</dbReference>
<accession>A0ABS8Q3A0</accession>
<gene>
    <name evidence="3" type="ORF">LQ564_07815</name>
</gene>
<reference evidence="3" key="1">
    <citation type="submission" date="2021-11" db="EMBL/GenBank/DDBJ databases">
        <title>The complete genome of Massilia sp sp. G4R7.</title>
        <authorList>
            <person name="Liu L."/>
            <person name="Yue J."/>
            <person name="Yuan J."/>
            <person name="Yang F."/>
            <person name="Li L."/>
        </authorList>
    </citation>
    <scope>NUCLEOTIDE SEQUENCE</scope>
    <source>
        <strain evidence="3">G4R7</strain>
    </source>
</reference>
<evidence type="ECO:0000256" key="1">
    <source>
        <dbReference type="SAM" id="SignalP"/>
    </source>
</evidence>
<proteinExistence type="predicted"/>
<dbReference type="InterPro" id="IPR050789">
    <property type="entry name" value="Diverse_Enzym_Activities"/>
</dbReference>
<dbReference type="Gene3D" id="3.40.710.10">
    <property type="entry name" value="DD-peptidase/beta-lactamase superfamily"/>
    <property type="match status" value="1"/>
</dbReference>
<dbReference type="InterPro" id="IPR012338">
    <property type="entry name" value="Beta-lactam/transpept-like"/>
</dbReference>
<name>A0ABS8Q3A0_9BURK</name>
<keyword evidence="1" id="KW-0732">Signal</keyword>
<feature type="chain" id="PRO_5045601235" evidence="1">
    <location>
        <begin position="20"/>
        <end position="346"/>
    </location>
</feature>
<dbReference type="Proteomes" id="UP001179361">
    <property type="component" value="Unassembled WGS sequence"/>
</dbReference>
<protein>
    <submittedName>
        <fullName evidence="3">Beta-lactamase family protein</fullName>
    </submittedName>
</protein>
<dbReference type="EMBL" id="JAJNOC010000002">
    <property type="protein sequence ID" value="MCD2516221.1"/>
    <property type="molecule type" value="Genomic_DNA"/>
</dbReference>
<feature type="domain" description="Beta-lactamase-related" evidence="2">
    <location>
        <begin position="39"/>
        <end position="324"/>
    </location>
</feature>
<dbReference type="RefSeq" id="WP_231057547.1">
    <property type="nucleotide sequence ID" value="NZ_JAJNOC010000002.1"/>
</dbReference>
<organism evidence="3 4">
    <name type="scientific">Massilia phyllostachyos</name>
    <dbReference type="NCBI Taxonomy" id="2898585"/>
    <lineage>
        <taxon>Bacteria</taxon>
        <taxon>Pseudomonadati</taxon>
        <taxon>Pseudomonadota</taxon>
        <taxon>Betaproteobacteria</taxon>
        <taxon>Burkholderiales</taxon>
        <taxon>Oxalobacteraceae</taxon>
        <taxon>Telluria group</taxon>
        <taxon>Massilia</taxon>
    </lineage>
</organism>
<feature type="signal peptide" evidence="1">
    <location>
        <begin position="1"/>
        <end position="19"/>
    </location>
</feature>
<dbReference type="InterPro" id="IPR001466">
    <property type="entry name" value="Beta-lactam-related"/>
</dbReference>
<evidence type="ECO:0000313" key="4">
    <source>
        <dbReference type="Proteomes" id="UP001179361"/>
    </source>
</evidence>
<evidence type="ECO:0000259" key="2">
    <source>
        <dbReference type="Pfam" id="PF00144"/>
    </source>
</evidence>
<sequence length="346" mass="38113">MVRYAMAAALLAVGFGAGAADFDALTKEVKAGTYQQITSVVVSQHGRVVYEQYFDADGADALRNTRSVGKTVAGILVGAAVDRKLLKLDTPILPFFKDRQPLANPDPRKSRIVVEDLLTMSSMLECDDDNQYSRGNEERMYLVEDWSRFYLDLPIKGYPEWTPKPDKQPYGRAWSYCTAGVTLLGPILERATKRSVAAFADEVLFKPLGIAAVHWQLQPLGAGMTGGGLGLRSRDLLKLGQLYLNGGTWEGKRVISEAWVERSIAPHANARDNIDYGYLWWLQPFKAGERTVPTFGMSGMGGNKVFVLPEQDAVVVITTTNFGMRGAHPNSEKLLTTHILPALMAQ</sequence>
<keyword evidence="4" id="KW-1185">Reference proteome</keyword>
<dbReference type="Pfam" id="PF00144">
    <property type="entry name" value="Beta-lactamase"/>
    <property type="match status" value="1"/>
</dbReference>
<comment type="caution">
    <text evidence="3">The sequence shown here is derived from an EMBL/GenBank/DDBJ whole genome shotgun (WGS) entry which is preliminary data.</text>
</comment>
<dbReference type="PANTHER" id="PTHR43283">
    <property type="entry name" value="BETA-LACTAMASE-RELATED"/>
    <property type="match status" value="1"/>
</dbReference>
<evidence type="ECO:0000313" key="3">
    <source>
        <dbReference type="EMBL" id="MCD2516221.1"/>
    </source>
</evidence>